<dbReference type="EMBL" id="JABZQQ010000026">
    <property type="protein sequence ID" value="MBF1264924.1"/>
    <property type="molecule type" value="Genomic_DNA"/>
</dbReference>
<comment type="caution">
    <text evidence="1">The sequence shown here is derived from an EMBL/GenBank/DDBJ whole genome shotgun (WGS) entry which is preliminary data.</text>
</comment>
<evidence type="ECO:0000313" key="2">
    <source>
        <dbReference type="Proteomes" id="UP000780345"/>
    </source>
</evidence>
<sequence length="98" mass="11447">MLIISTKIELKLATKHNVNREEVEQCISNLDENDRFFEDNREGNQTIPPTFWFISETDNGRKLKVVVVPKNGKYYLKTAYEANNAELKLYARLNNINL</sequence>
<accession>A0A930DGR7</accession>
<dbReference type="Proteomes" id="UP000780345">
    <property type="component" value="Unassembled WGS sequence"/>
</dbReference>
<gene>
    <name evidence="1" type="ORF">HXM80_04410</name>
</gene>
<dbReference type="AlphaFoldDB" id="A0A930DGR7"/>
<reference evidence="1" key="1">
    <citation type="submission" date="2020-04" db="EMBL/GenBank/DDBJ databases">
        <title>Deep metagenomics examines the oral microbiome during advanced dental caries in children, revealing novel taxa and co-occurrences with host molecules.</title>
        <authorList>
            <person name="Baker J.L."/>
            <person name="Morton J.T."/>
            <person name="Dinis M."/>
            <person name="Alvarez R."/>
            <person name="Tran N.C."/>
            <person name="Knight R."/>
            <person name="Edlund A."/>
        </authorList>
    </citation>
    <scope>NUCLEOTIDE SEQUENCE</scope>
    <source>
        <strain evidence="1">JCVI_32_bin.62</strain>
    </source>
</reference>
<organism evidence="1 2">
    <name type="scientific">Neisseria sicca</name>
    <dbReference type="NCBI Taxonomy" id="490"/>
    <lineage>
        <taxon>Bacteria</taxon>
        <taxon>Pseudomonadati</taxon>
        <taxon>Pseudomonadota</taxon>
        <taxon>Betaproteobacteria</taxon>
        <taxon>Neisseriales</taxon>
        <taxon>Neisseriaceae</taxon>
        <taxon>Neisseria</taxon>
    </lineage>
</organism>
<dbReference type="RefSeq" id="WP_311152760.1">
    <property type="nucleotide sequence ID" value="NZ_CAUOMS010000133.1"/>
</dbReference>
<evidence type="ECO:0000313" key="1">
    <source>
        <dbReference type="EMBL" id="MBF1264924.1"/>
    </source>
</evidence>
<name>A0A930DGR7_NEISI</name>
<protein>
    <submittedName>
        <fullName evidence="1">DUF4258 domain-containing protein</fullName>
    </submittedName>
</protein>
<proteinExistence type="predicted"/>